<evidence type="ECO:0000256" key="5">
    <source>
        <dbReference type="ARBA" id="ARBA00037138"/>
    </source>
</evidence>
<comment type="function">
    <text evidence="5">Involved in DNA double-strand break (DSB) repair and recombination. Promotes the annealing of complementary single-stranded DNA and by stimulation of the RAD51 recombinase.</text>
</comment>
<sequence>MVPFVQYTQDELIRIAEALDKQLGPEFISKRKGPGYNSIQYLEGWKAINLANNIFGPNGWCTELKNFQVDYIDERGGSISMGLSAIVRVSLKDGTFHEDIGYGSIDNCRTKSAAFDKCKKEAVTDGMKRALRQFGNALGNCLYDKDFLSKITKVKQPPKNFDEENLMRVSVKKEKPDLNIASTNKLGASKDTATIKSSAITKRVGPTRSSQAASDDSFLFSDDWPEELSQKDDFAEKPIPDSEPEHDISNDNADNNKNSGPSTMENNSTKSSIPANVTFVAAKSAESILKDPSLQTSLKYDPSKQSQISKSTFINHARSGPVKRSTVSAFKKRDDNKENSVLGNRITRQASSSGKRLGLSSNIQPSKRMCK</sequence>
<feature type="region of interest" description="Disordered" evidence="7">
    <location>
        <begin position="234"/>
        <end position="273"/>
    </location>
</feature>
<feature type="compositionally biased region" description="Polar residues" evidence="7">
    <location>
        <begin position="293"/>
        <end position="314"/>
    </location>
</feature>
<feature type="compositionally biased region" description="Basic and acidic residues" evidence="7">
    <location>
        <begin position="234"/>
        <end position="249"/>
    </location>
</feature>
<keyword evidence="4" id="KW-0234">DNA repair</keyword>
<dbReference type="GO" id="GO:0003697">
    <property type="term" value="F:single-stranded DNA binding"/>
    <property type="evidence" value="ECO:0007669"/>
    <property type="project" value="UniProtKB-ARBA"/>
</dbReference>
<evidence type="ECO:0000256" key="2">
    <source>
        <dbReference type="ARBA" id="ARBA00022763"/>
    </source>
</evidence>
<feature type="compositionally biased region" description="Polar residues" evidence="7">
    <location>
        <begin position="339"/>
        <end position="365"/>
    </location>
</feature>
<gene>
    <name evidence="8" type="ORF">BRETT_000577</name>
</gene>
<evidence type="ECO:0000256" key="7">
    <source>
        <dbReference type="SAM" id="MobiDB-lite"/>
    </source>
</evidence>
<dbReference type="OrthoDB" id="206565at2759"/>
<dbReference type="KEGG" id="bbrx:BRETT_000577"/>
<organism evidence="8 9">
    <name type="scientific">Dekkera bruxellensis</name>
    <name type="common">Brettanomyces custersii</name>
    <dbReference type="NCBI Taxonomy" id="5007"/>
    <lineage>
        <taxon>Eukaryota</taxon>
        <taxon>Fungi</taxon>
        <taxon>Dikarya</taxon>
        <taxon>Ascomycota</taxon>
        <taxon>Saccharomycotina</taxon>
        <taxon>Pichiomycetes</taxon>
        <taxon>Pichiales</taxon>
        <taxon>Pichiaceae</taxon>
        <taxon>Brettanomyces</taxon>
    </lineage>
</organism>
<comment type="similarity">
    <text evidence="1">Belongs to the RAD52 family.</text>
</comment>
<dbReference type="GeneID" id="64572502"/>
<dbReference type="Proteomes" id="UP000663131">
    <property type="component" value="Chromosome 8"/>
</dbReference>
<proteinExistence type="inferred from homology"/>
<evidence type="ECO:0000313" key="8">
    <source>
        <dbReference type="EMBL" id="QOU20863.1"/>
    </source>
</evidence>
<name>A0A871R328_DEKBR</name>
<evidence type="ECO:0000256" key="6">
    <source>
        <dbReference type="ARBA" id="ARBA00041062"/>
    </source>
</evidence>
<feature type="region of interest" description="Disordered" evidence="7">
    <location>
        <begin position="201"/>
        <end position="222"/>
    </location>
</feature>
<reference evidence="8" key="1">
    <citation type="submission" date="2020-10" db="EMBL/GenBank/DDBJ databases">
        <authorList>
            <person name="Palmer J.M."/>
        </authorList>
    </citation>
    <scope>NUCLEOTIDE SEQUENCE</scope>
    <source>
        <strain evidence="8">UCD 2041</strain>
    </source>
</reference>
<protein>
    <recommendedName>
        <fullName evidence="6">DNA repair and recombination protein RAD52</fullName>
    </recommendedName>
</protein>
<dbReference type="FunFam" id="3.30.390.80:FF:000001">
    <property type="entry name" value="DNA repair protein RAD52 homolog"/>
    <property type="match status" value="1"/>
</dbReference>
<dbReference type="GO" id="GO:0006312">
    <property type="term" value="P:mitotic recombination"/>
    <property type="evidence" value="ECO:0007669"/>
    <property type="project" value="TreeGrafter"/>
</dbReference>
<dbReference type="SUPFAM" id="SSF54768">
    <property type="entry name" value="dsRNA-binding domain-like"/>
    <property type="match status" value="1"/>
</dbReference>
<feature type="region of interest" description="Disordered" evidence="7">
    <location>
        <begin position="293"/>
        <end position="371"/>
    </location>
</feature>
<evidence type="ECO:0000256" key="3">
    <source>
        <dbReference type="ARBA" id="ARBA00023172"/>
    </source>
</evidence>
<dbReference type="EMBL" id="CP063136">
    <property type="protein sequence ID" value="QOU20863.1"/>
    <property type="molecule type" value="Genomic_DNA"/>
</dbReference>
<dbReference type="PANTHER" id="PTHR12132:SF1">
    <property type="entry name" value="DNA REPAIR PROTEIN RAD52 HOMOLOG"/>
    <property type="match status" value="1"/>
</dbReference>
<dbReference type="GO" id="GO:0045002">
    <property type="term" value="P:double-strand break repair via single-strand annealing"/>
    <property type="evidence" value="ECO:0007669"/>
    <property type="project" value="InterPro"/>
</dbReference>
<evidence type="ECO:0000313" key="9">
    <source>
        <dbReference type="Proteomes" id="UP000663131"/>
    </source>
</evidence>
<dbReference type="RefSeq" id="XP_041137356.1">
    <property type="nucleotide sequence ID" value="XM_041279142.1"/>
</dbReference>
<accession>A0A871R328</accession>
<dbReference type="InterPro" id="IPR041247">
    <property type="entry name" value="Rad52_fam"/>
</dbReference>
<dbReference type="InterPro" id="IPR042525">
    <property type="entry name" value="Rad52_Rad59_Rad22_sf"/>
</dbReference>
<dbReference type="Pfam" id="PF04098">
    <property type="entry name" value="Rad52_Rad22"/>
    <property type="match status" value="1"/>
</dbReference>
<dbReference type="PANTHER" id="PTHR12132">
    <property type="entry name" value="DNA REPAIR AND RECOMBINATION PROTEIN RAD52, RAD59"/>
    <property type="match status" value="1"/>
</dbReference>
<dbReference type="GO" id="GO:0005634">
    <property type="term" value="C:nucleus"/>
    <property type="evidence" value="ECO:0007669"/>
    <property type="project" value="InterPro"/>
</dbReference>
<reference evidence="8" key="2">
    <citation type="journal article" name="BMC Genomics">
        <title>New genome assemblies reveal patterns of domestication and adaptation across Brettanomyces (Dekkera) species.</title>
        <authorList>
            <person name="Roach M.J."/>
            <person name="Borneman A.R."/>
        </authorList>
    </citation>
    <scope>NUCLEOTIDE SEQUENCE</scope>
    <source>
        <strain evidence="8">UCD 2041</strain>
    </source>
</reference>
<dbReference type="NCBIfam" id="TIGR00607">
    <property type="entry name" value="rad52"/>
    <property type="match status" value="1"/>
</dbReference>
<evidence type="ECO:0000256" key="4">
    <source>
        <dbReference type="ARBA" id="ARBA00023204"/>
    </source>
</evidence>
<dbReference type="InterPro" id="IPR004585">
    <property type="entry name" value="DNA_recomb/repair_Rad52"/>
</dbReference>
<feature type="compositionally biased region" description="Low complexity" evidence="7">
    <location>
        <begin position="209"/>
        <end position="222"/>
    </location>
</feature>
<evidence type="ECO:0000256" key="1">
    <source>
        <dbReference type="ARBA" id="ARBA00006638"/>
    </source>
</evidence>
<dbReference type="GO" id="GO:0000730">
    <property type="term" value="P:DNA recombinase assembly"/>
    <property type="evidence" value="ECO:0007669"/>
    <property type="project" value="InterPro"/>
</dbReference>
<feature type="compositionally biased region" description="Polar residues" evidence="7">
    <location>
        <begin position="250"/>
        <end position="273"/>
    </location>
</feature>
<keyword evidence="2" id="KW-0227">DNA damage</keyword>
<dbReference type="Gene3D" id="3.30.390.80">
    <property type="entry name" value="DNA repair protein Rad52/59/22"/>
    <property type="match status" value="1"/>
</dbReference>
<keyword evidence="3" id="KW-0233">DNA recombination</keyword>
<dbReference type="AlphaFoldDB" id="A0A871R328"/>
<dbReference type="InterPro" id="IPR007232">
    <property type="entry name" value="Rad52_Rad59_Rad22"/>
</dbReference>